<keyword evidence="6 7" id="KW-0472">Membrane</keyword>
<evidence type="ECO:0000256" key="3">
    <source>
        <dbReference type="ARBA" id="ARBA00022475"/>
    </source>
</evidence>
<feature type="transmembrane region" description="Helical" evidence="7">
    <location>
        <begin position="14"/>
        <end position="36"/>
    </location>
</feature>
<dbReference type="GO" id="GO:0055085">
    <property type="term" value="P:transmembrane transport"/>
    <property type="evidence" value="ECO:0007669"/>
    <property type="project" value="InterPro"/>
</dbReference>
<evidence type="ECO:0000256" key="1">
    <source>
        <dbReference type="ARBA" id="ARBA00004651"/>
    </source>
</evidence>
<dbReference type="CDD" id="cd06261">
    <property type="entry name" value="TM_PBP2"/>
    <property type="match status" value="1"/>
</dbReference>
<evidence type="ECO:0000256" key="2">
    <source>
        <dbReference type="ARBA" id="ARBA00022448"/>
    </source>
</evidence>
<name>A0A3P3U6U6_9BACL</name>
<dbReference type="GO" id="GO:0005886">
    <property type="term" value="C:plasma membrane"/>
    <property type="evidence" value="ECO:0007669"/>
    <property type="project" value="UniProtKB-SubCell"/>
</dbReference>
<evidence type="ECO:0000256" key="4">
    <source>
        <dbReference type="ARBA" id="ARBA00022692"/>
    </source>
</evidence>
<dbReference type="Proteomes" id="UP000267017">
    <property type="component" value="Unassembled WGS sequence"/>
</dbReference>
<proteinExistence type="inferred from homology"/>
<keyword evidence="4 7" id="KW-0812">Transmembrane</keyword>
<dbReference type="PANTHER" id="PTHR43227">
    <property type="entry name" value="BLL4140 PROTEIN"/>
    <property type="match status" value="1"/>
</dbReference>
<dbReference type="EMBL" id="RRCN01000001">
    <property type="protein sequence ID" value="RRJ66091.1"/>
    <property type="molecule type" value="Genomic_DNA"/>
</dbReference>
<comment type="subcellular location">
    <subcellularLocation>
        <location evidence="1 7">Cell membrane</location>
        <topology evidence="1 7">Multi-pass membrane protein</topology>
    </subcellularLocation>
</comment>
<keyword evidence="2 7" id="KW-0813">Transport</keyword>
<feature type="transmembrane region" description="Helical" evidence="7">
    <location>
        <begin position="207"/>
        <end position="230"/>
    </location>
</feature>
<dbReference type="InterPro" id="IPR000515">
    <property type="entry name" value="MetI-like"/>
</dbReference>
<organism evidence="9 10">
    <name type="scientific">Paenibacillus oralis</name>
    <dbReference type="NCBI Taxonomy" id="2490856"/>
    <lineage>
        <taxon>Bacteria</taxon>
        <taxon>Bacillati</taxon>
        <taxon>Bacillota</taxon>
        <taxon>Bacilli</taxon>
        <taxon>Bacillales</taxon>
        <taxon>Paenibacillaceae</taxon>
        <taxon>Paenibacillus</taxon>
    </lineage>
</organism>
<evidence type="ECO:0000313" key="10">
    <source>
        <dbReference type="Proteomes" id="UP000267017"/>
    </source>
</evidence>
<sequence>MTGGKTVNNAKRQIHAWTFVVPSLILTLVFGVYPIIWALKYMFYDYQGYGEPLFIGLNNFGRLFRDTEFWQSVLNTFVYAGGKLLVTIPLSFVLAVILNRAFAGRQLLRAVYFLPTIVSSSVMAIVFYVVFNSYNGMINQMLLASGIISAPIDWLGPKYALLTSIIVAIWGAIGNYMLLFLAGLQNIPEDLYEAASLDGAGPVRKMWSITVPMLGPVLQMIVMLAIIVSLKGYESIMVLTEGGPYGKTNVMYLYLYKLFFPVSSGGASAQQFGYGSAVGFATAVIVGVITLLYFRLSKKLNEIY</sequence>
<dbReference type="Pfam" id="PF00528">
    <property type="entry name" value="BPD_transp_1"/>
    <property type="match status" value="1"/>
</dbReference>
<dbReference type="SUPFAM" id="SSF161098">
    <property type="entry name" value="MetI-like"/>
    <property type="match status" value="1"/>
</dbReference>
<feature type="domain" description="ABC transmembrane type-1" evidence="8">
    <location>
        <begin position="73"/>
        <end position="293"/>
    </location>
</feature>
<keyword evidence="5 7" id="KW-1133">Transmembrane helix</keyword>
<feature type="transmembrane region" description="Helical" evidence="7">
    <location>
        <begin position="110"/>
        <end position="131"/>
    </location>
</feature>
<dbReference type="InterPro" id="IPR035906">
    <property type="entry name" value="MetI-like_sf"/>
</dbReference>
<comment type="similarity">
    <text evidence="7">Belongs to the binding-protein-dependent transport system permease family.</text>
</comment>
<evidence type="ECO:0000259" key="8">
    <source>
        <dbReference type="PROSITE" id="PS50928"/>
    </source>
</evidence>
<dbReference type="PROSITE" id="PS50928">
    <property type="entry name" value="ABC_TM1"/>
    <property type="match status" value="1"/>
</dbReference>
<dbReference type="AlphaFoldDB" id="A0A3P3U6U6"/>
<evidence type="ECO:0000256" key="7">
    <source>
        <dbReference type="RuleBase" id="RU363032"/>
    </source>
</evidence>
<evidence type="ECO:0000256" key="6">
    <source>
        <dbReference type="ARBA" id="ARBA00023136"/>
    </source>
</evidence>
<feature type="transmembrane region" description="Helical" evidence="7">
    <location>
        <begin position="77"/>
        <end position="98"/>
    </location>
</feature>
<dbReference type="OrthoDB" id="2649180at2"/>
<keyword evidence="3" id="KW-1003">Cell membrane</keyword>
<feature type="transmembrane region" description="Helical" evidence="7">
    <location>
        <begin position="167"/>
        <end position="187"/>
    </location>
</feature>
<reference evidence="9 10" key="1">
    <citation type="submission" date="2018-11" db="EMBL/GenBank/DDBJ databases">
        <title>Genome sequencing of Paenibacillus sp. KCOM 3021 (= ChDC PVNT-B20).</title>
        <authorList>
            <person name="Kook J.-K."/>
            <person name="Park S.-N."/>
            <person name="Lim Y.K."/>
        </authorList>
    </citation>
    <scope>NUCLEOTIDE SEQUENCE [LARGE SCALE GENOMIC DNA]</scope>
    <source>
        <strain evidence="9 10">KCOM 3021</strain>
    </source>
</reference>
<dbReference type="Gene3D" id="1.10.3720.10">
    <property type="entry name" value="MetI-like"/>
    <property type="match status" value="1"/>
</dbReference>
<dbReference type="PANTHER" id="PTHR43227:SF11">
    <property type="entry name" value="BLL4140 PROTEIN"/>
    <property type="match status" value="1"/>
</dbReference>
<keyword evidence="10" id="KW-1185">Reference proteome</keyword>
<protein>
    <submittedName>
        <fullName evidence="9">Sugar ABC transporter permease</fullName>
    </submittedName>
</protein>
<gene>
    <name evidence="9" type="ORF">EHV15_26630</name>
</gene>
<evidence type="ECO:0000313" key="9">
    <source>
        <dbReference type="EMBL" id="RRJ66091.1"/>
    </source>
</evidence>
<accession>A0A3P3U6U6</accession>
<comment type="caution">
    <text evidence="9">The sequence shown here is derived from an EMBL/GenBank/DDBJ whole genome shotgun (WGS) entry which is preliminary data.</text>
</comment>
<evidence type="ECO:0000256" key="5">
    <source>
        <dbReference type="ARBA" id="ARBA00022989"/>
    </source>
</evidence>
<feature type="transmembrane region" description="Helical" evidence="7">
    <location>
        <begin position="274"/>
        <end position="294"/>
    </location>
</feature>
<dbReference type="InterPro" id="IPR050809">
    <property type="entry name" value="UgpAE/MalFG_permease"/>
</dbReference>